<proteinExistence type="predicted"/>
<dbReference type="GO" id="GO:0050793">
    <property type="term" value="P:regulation of developmental process"/>
    <property type="evidence" value="ECO:0007669"/>
    <property type="project" value="TreeGrafter"/>
</dbReference>
<evidence type="ECO:0000256" key="1">
    <source>
        <dbReference type="SAM" id="MobiDB-lite"/>
    </source>
</evidence>
<comment type="caution">
    <text evidence="2">The sequence shown here is derived from an EMBL/GenBank/DDBJ whole genome shotgun (WGS) entry which is preliminary data.</text>
</comment>
<evidence type="ECO:0000313" key="2">
    <source>
        <dbReference type="EMBL" id="RZC25548.1"/>
    </source>
</evidence>
<keyword evidence="2" id="KW-0862">Zinc</keyword>
<dbReference type="PANTHER" id="PTHR31948:SF157">
    <property type="entry name" value="ZINC-FINGER HOMEODOMAIN PROTEIN 1"/>
    <property type="match status" value="1"/>
</dbReference>
<dbReference type="InterPro" id="IPR009057">
    <property type="entry name" value="Homeodomain-like_sf"/>
</dbReference>
<accession>A0A445LQG1</accession>
<keyword evidence="2" id="KW-0863">Zinc-finger</keyword>
<reference evidence="2 3" key="1">
    <citation type="submission" date="2018-09" db="EMBL/GenBank/DDBJ databases">
        <title>A high-quality reference genome of wild soybean provides a powerful tool to mine soybean genomes.</title>
        <authorList>
            <person name="Xie M."/>
            <person name="Chung C.Y.L."/>
            <person name="Li M.-W."/>
            <person name="Wong F.-L."/>
            <person name="Chan T.-F."/>
            <person name="Lam H.-M."/>
        </authorList>
    </citation>
    <scope>NUCLEOTIDE SEQUENCE [LARGE SCALE GENOMIC DNA]</scope>
    <source>
        <strain evidence="3">cv. W05</strain>
        <tissue evidence="2">Hypocotyl of etiolated seedlings</tissue>
    </source>
</reference>
<keyword evidence="2" id="KW-0479">Metal-binding</keyword>
<protein>
    <submittedName>
        <fullName evidence="2">Zinc-finger homeodomain protein 1</fullName>
    </submittedName>
</protein>
<name>A0A445LQG1_GLYSO</name>
<dbReference type="Gene3D" id="1.10.10.60">
    <property type="entry name" value="Homeodomain-like"/>
    <property type="match status" value="1"/>
</dbReference>
<dbReference type="EMBL" id="QZWG01000002">
    <property type="protein sequence ID" value="RZC25548.1"/>
    <property type="molecule type" value="Genomic_DNA"/>
</dbReference>
<dbReference type="GO" id="GO:0000976">
    <property type="term" value="F:transcription cis-regulatory region binding"/>
    <property type="evidence" value="ECO:0007669"/>
    <property type="project" value="TreeGrafter"/>
</dbReference>
<gene>
    <name evidence="2" type="ORF">D0Y65_004299</name>
</gene>
<organism evidence="2 3">
    <name type="scientific">Glycine soja</name>
    <name type="common">Wild soybean</name>
    <dbReference type="NCBI Taxonomy" id="3848"/>
    <lineage>
        <taxon>Eukaryota</taxon>
        <taxon>Viridiplantae</taxon>
        <taxon>Streptophyta</taxon>
        <taxon>Embryophyta</taxon>
        <taxon>Tracheophyta</taxon>
        <taxon>Spermatophyta</taxon>
        <taxon>Magnoliopsida</taxon>
        <taxon>eudicotyledons</taxon>
        <taxon>Gunneridae</taxon>
        <taxon>Pentapetalae</taxon>
        <taxon>rosids</taxon>
        <taxon>fabids</taxon>
        <taxon>Fabales</taxon>
        <taxon>Fabaceae</taxon>
        <taxon>Papilionoideae</taxon>
        <taxon>50 kb inversion clade</taxon>
        <taxon>NPAAA clade</taxon>
        <taxon>indigoferoid/millettioid clade</taxon>
        <taxon>Phaseoleae</taxon>
        <taxon>Glycine</taxon>
        <taxon>Glycine subgen. Soja</taxon>
    </lineage>
</organism>
<sequence>MVPYYHHSPLPLAAYNGEQVGYPRVQGQQCTTLALPSRSRGSGGAQSSREDMEAVSDPTSGATPHGGSSKKRFRTRFTQEQKEKMLAFVEKLGRRILKHNESDVQEFCAQSSVQPHVLKVWVHNNKHTLGKKP</sequence>
<dbReference type="InterPro" id="IPR006455">
    <property type="entry name" value="Homeodomain_ZF_HD"/>
</dbReference>
<evidence type="ECO:0000313" key="3">
    <source>
        <dbReference type="Proteomes" id="UP000289340"/>
    </source>
</evidence>
<dbReference type="SUPFAM" id="SSF46689">
    <property type="entry name" value="Homeodomain-like"/>
    <property type="match status" value="1"/>
</dbReference>
<keyword evidence="3" id="KW-1185">Reference proteome</keyword>
<dbReference type="AlphaFoldDB" id="A0A445LQG1"/>
<dbReference type="GO" id="GO:0003700">
    <property type="term" value="F:DNA-binding transcription factor activity"/>
    <property type="evidence" value="ECO:0007669"/>
    <property type="project" value="TreeGrafter"/>
</dbReference>
<dbReference type="Proteomes" id="UP000289340">
    <property type="component" value="Chromosome 2"/>
</dbReference>
<keyword evidence="2" id="KW-0371">Homeobox</keyword>
<dbReference type="PANTHER" id="PTHR31948">
    <property type="entry name" value="ZINC-FINGER HOMEODOMAIN PROTEIN 2"/>
    <property type="match status" value="1"/>
</dbReference>
<dbReference type="NCBIfam" id="TIGR01565">
    <property type="entry name" value="homeo_ZF_HD"/>
    <property type="match status" value="1"/>
</dbReference>
<dbReference type="GO" id="GO:0005634">
    <property type="term" value="C:nucleus"/>
    <property type="evidence" value="ECO:0007669"/>
    <property type="project" value="TreeGrafter"/>
</dbReference>
<feature type="region of interest" description="Disordered" evidence="1">
    <location>
        <begin position="32"/>
        <end position="73"/>
    </location>
</feature>
<keyword evidence="2" id="KW-0238">DNA-binding</keyword>
<dbReference type="GO" id="GO:0008270">
    <property type="term" value="F:zinc ion binding"/>
    <property type="evidence" value="ECO:0007669"/>
    <property type="project" value="UniProtKB-KW"/>
</dbReference>